<sequence length="228" mass="24636">MSIIITLYSMTITIGSYLFSRMISKKYGSPLTSPVFLSTVFVIIILLFSHISYEEYSLAKEVLTFLLGPATVALAVPLYKQRKQLLRYLIPACIGLITGTVSTIFSALFLAKLFQLSDWVMRALSLKSITIPVASEVAKIIKGDEVLVAAFVMATGMIGAMFGPWLMNVIKINDPFSRGLSMGTIAHGIGTAEVVKEGELQGAISAVAMGLAAIFTSLIIPSIITYLI</sequence>
<keyword evidence="4 5" id="KW-0472">Membrane</keyword>
<evidence type="ECO:0000256" key="3">
    <source>
        <dbReference type="ARBA" id="ARBA00022989"/>
    </source>
</evidence>
<proteinExistence type="predicted"/>
<feature type="transmembrane region" description="Helical" evidence="5">
    <location>
        <begin position="58"/>
        <end position="76"/>
    </location>
</feature>
<evidence type="ECO:0000313" key="8">
    <source>
        <dbReference type="Proteomes" id="UP000472971"/>
    </source>
</evidence>
<dbReference type="Pfam" id="PF04172">
    <property type="entry name" value="LrgB"/>
    <property type="match status" value="1"/>
</dbReference>
<comment type="caution">
    <text evidence="7">The sequence shown here is derived from an EMBL/GenBank/DDBJ whole genome shotgun (WGS) entry which is preliminary data.</text>
</comment>
<dbReference type="EMBL" id="JAAIWN010000060">
    <property type="protein sequence ID" value="NEY83002.1"/>
    <property type="molecule type" value="Genomic_DNA"/>
</dbReference>
<evidence type="ECO:0000256" key="5">
    <source>
        <dbReference type="SAM" id="Phobius"/>
    </source>
</evidence>
<keyword evidence="8" id="KW-1185">Reference proteome</keyword>
<evidence type="ECO:0000256" key="2">
    <source>
        <dbReference type="ARBA" id="ARBA00022692"/>
    </source>
</evidence>
<keyword evidence="3 5" id="KW-1133">Transmembrane helix</keyword>
<feature type="transmembrane region" description="Helical" evidence="5">
    <location>
        <begin position="6"/>
        <end position="23"/>
    </location>
</feature>
<gene>
    <name evidence="7" type="ORF">G4D64_16235</name>
    <name evidence="6" type="ORF">H1Z61_16290</name>
</gene>
<dbReference type="InterPro" id="IPR007300">
    <property type="entry name" value="CidB/LrgB"/>
</dbReference>
<evidence type="ECO:0000313" key="9">
    <source>
        <dbReference type="Proteomes" id="UP000570010"/>
    </source>
</evidence>
<dbReference type="PANTHER" id="PTHR30249">
    <property type="entry name" value="PUTATIVE SEROTONIN TRANSPORTER"/>
    <property type="match status" value="1"/>
</dbReference>
<evidence type="ECO:0000313" key="7">
    <source>
        <dbReference type="EMBL" id="NEY83002.1"/>
    </source>
</evidence>
<reference evidence="7 8" key="1">
    <citation type="submission" date="2020-02" db="EMBL/GenBank/DDBJ databases">
        <title>Bacillus aquiflavi sp. nov., isolated from yellow water of strong flavor Chinese baijiu in Yibin region of China.</title>
        <authorList>
            <person name="Xie J."/>
        </authorList>
    </citation>
    <scope>NUCLEOTIDE SEQUENCE [LARGE SCALE GENOMIC DNA]</scope>
    <source>
        <strain evidence="7 8">3H-10</strain>
    </source>
</reference>
<organism evidence="7 8">
    <name type="scientific">Bacillus aquiflavi</name>
    <dbReference type="NCBI Taxonomy" id="2672567"/>
    <lineage>
        <taxon>Bacteria</taxon>
        <taxon>Bacillati</taxon>
        <taxon>Bacillota</taxon>
        <taxon>Bacilli</taxon>
        <taxon>Bacillales</taxon>
        <taxon>Bacillaceae</taxon>
        <taxon>Bacillus</taxon>
    </lineage>
</organism>
<dbReference type="GO" id="GO:0016020">
    <property type="term" value="C:membrane"/>
    <property type="evidence" value="ECO:0007669"/>
    <property type="project" value="UniProtKB-SubCell"/>
</dbReference>
<feature type="transmembrane region" description="Helical" evidence="5">
    <location>
        <begin position="88"/>
        <end position="110"/>
    </location>
</feature>
<evidence type="ECO:0000256" key="4">
    <source>
        <dbReference type="ARBA" id="ARBA00023136"/>
    </source>
</evidence>
<protein>
    <submittedName>
        <fullName evidence="7">LrgB family protein</fullName>
    </submittedName>
</protein>
<accession>A0A6B3W1A1</accession>
<feature type="transmembrane region" description="Helical" evidence="5">
    <location>
        <begin position="35"/>
        <end position="52"/>
    </location>
</feature>
<comment type="subcellular location">
    <subcellularLocation>
        <location evidence="1">Membrane</location>
        <topology evidence="1">Multi-pass membrane protein</topology>
    </subcellularLocation>
</comment>
<dbReference type="Proteomes" id="UP000472971">
    <property type="component" value="Unassembled WGS sequence"/>
</dbReference>
<keyword evidence="2 5" id="KW-0812">Transmembrane</keyword>
<feature type="transmembrane region" description="Helical" evidence="5">
    <location>
        <begin position="203"/>
        <end position="227"/>
    </location>
</feature>
<dbReference type="RefSeq" id="WP_163243401.1">
    <property type="nucleotide sequence ID" value="NZ_JAAIWN010000060.1"/>
</dbReference>
<dbReference type="Proteomes" id="UP000570010">
    <property type="component" value="Unassembled WGS sequence"/>
</dbReference>
<evidence type="ECO:0000313" key="6">
    <source>
        <dbReference type="EMBL" id="MBA4538642.1"/>
    </source>
</evidence>
<dbReference type="AlphaFoldDB" id="A0A6B3W1A1"/>
<dbReference type="PANTHER" id="PTHR30249:SF0">
    <property type="entry name" value="PLASTIDAL GLYCOLATE_GLYCERATE TRANSLOCATOR 1, CHLOROPLASTIC"/>
    <property type="match status" value="1"/>
</dbReference>
<name>A0A6B3W1A1_9BACI</name>
<evidence type="ECO:0000256" key="1">
    <source>
        <dbReference type="ARBA" id="ARBA00004141"/>
    </source>
</evidence>
<dbReference type="EMBL" id="JACEIO010000058">
    <property type="protein sequence ID" value="MBA4538642.1"/>
    <property type="molecule type" value="Genomic_DNA"/>
</dbReference>
<reference evidence="6 9" key="2">
    <citation type="submission" date="2020-07" db="EMBL/GenBank/DDBJ databases">
        <authorList>
            <person name="Feng H."/>
        </authorList>
    </citation>
    <scope>NUCLEOTIDE SEQUENCE [LARGE SCALE GENOMIC DNA]</scope>
    <source>
        <strain evidence="6">S-12</strain>
        <strain evidence="9">s-12</strain>
    </source>
</reference>
<feature type="transmembrane region" description="Helical" evidence="5">
    <location>
        <begin position="146"/>
        <end position="167"/>
    </location>
</feature>